<keyword evidence="2" id="KW-0808">Transferase</keyword>
<dbReference type="PROSITE" id="PS51186">
    <property type="entry name" value="GNAT"/>
    <property type="match status" value="1"/>
</dbReference>
<name>A0ABW1FZB4_9ACTN</name>
<dbReference type="EC" id="2.3.-.-" evidence="2"/>
<comment type="caution">
    <text evidence="2">The sequence shown here is derived from an EMBL/GenBank/DDBJ whole genome shotgun (WGS) entry which is preliminary data.</text>
</comment>
<dbReference type="InterPro" id="IPR051908">
    <property type="entry name" value="Ribosomal_N-acetyltransferase"/>
</dbReference>
<dbReference type="Pfam" id="PF13302">
    <property type="entry name" value="Acetyltransf_3"/>
    <property type="match status" value="1"/>
</dbReference>
<dbReference type="PANTHER" id="PTHR43441:SF10">
    <property type="entry name" value="ACETYLTRANSFERASE"/>
    <property type="match status" value="1"/>
</dbReference>
<evidence type="ECO:0000259" key="1">
    <source>
        <dbReference type="PROSITE" id="PS51186"/>
    </source>
</evidence>
<dbReference type="RefSeq" id="WP_380580674.1">
    <property type="nucleotide sequence ID" value="NZ_JBHSQJ010000019.1"/>
</dbReference>
<proteinExistence type="predicted"/>
<evidence type="ECO:0000313" key="3">
    <source>
        <dbReference type="Proteomes" id="UP001596174"/>
    </source>
</evidence>
<dbReference type="PANTHER" id="PTHR43441">
    <property type="entry name" value="RIBOSOMAL-PROTEIN-SERINE ACETYLTRANSFERASE"/>
    <property type="match status" value="1"/>
</dbReference>
<evidence type="ECO:0000313" key="2">
    <source>
        <dbReference type="EMBL" id="MFC5906814.1"/>
    </source>
</evidence>
<keyword evidence="3" id="KW-1185">Reference proteome</keyword>
<dbReference type="Gene3D" id="3.40.630.30">
    <property type="match status" value="1"/>
</dbReference>
<dbReference type="CDD" id="cd04301">
    <property type="entry name" value="NAT_SF"/>
    <property type="match status" value="1"/>
</dbReference>
<dbReference type="SUPFAM" id="SSF55729">
    <property type="entry name" value="Acyl-CoA N-acyltransferases (Nat)"/>
    <property type="match status" value="1"/>
</dbReference>
<reference evidence="3" key="1">
    <citation type="journal article" date="2019" name="Int. J. Syst. Evol. Microbiol.">
        <title>The Global Catalogue of Microorganisms (GCM) 10K type strain sequencing project: providing services to taxonomists for standard genome sequencing and annotation.</title>
        <authorList>
            <consortium name="The Broad Institute Genomics Platform"/>
            <consortium name="The Broad Institute Genome Sequencing Center for Infectious Disease"/>
            <person name="Wu L."/>
            <person name="Ma J."/>
        </authorList>
    </citation>
    <scope>NUCLEOTIDE SEQUENCE [LARGE SCALE GENOMIC DNA]</scope>
    <source>
        <strain evidence="3">JCM 4816</strain>
    </source>
</reference>
<dbReference type="InterPro" id="IPR000182">
    <property type="entry name" value="GNAT_dom"/>
</dbReference>
<accession>A0ABW1FZB4</accession>
<dbReference type="InterPro" id="IPR016181">
    <property type="entry name" value="Acyl_CoA_acyltransferase"/>
</dbReference>
<sequence>MSTSDGLTLRPWREGDAPAVVAAFAAPLMERQARGPIRTEEDALAWIAQWAPLAEADAAYAFAVTDGEGAAVGHVCVSAVDRRHDTGWVSYWTSSAARGRGVASRATRALADWALTELGLHRLELGHRTDNPASCGVALAAGFQIEGLERAKLKYDGRRFDVELHARLAAP</sequence>
<dbReference type="Proteomes" id="UP001596174">
    <property type="component" value="Unassembled WGS sequence"/>
</dbReference>
<dbReference type="GO" id="GO:0016746">
    <property type="term" value="F:acyltransferase activity"/>
    <property type="evidence" value="ECO:0007669"/>
    <property type="project" value="UniProtKB-KW"/>
</dbReference>
<gene>
    <name evidence="2" type="ORF">ACFP3V_06260</name>
</gene>
<organism evidence="2 3">
    <name type="scientific">Streptacidiphilus monticola</name>
    <dbReference type="NCBI Taxonomy" id="2161674"/>
    <lineage>
        <taxon>Bacteria</taxon>
        <taxon>Bacillati</taxon>
        <taxon>Actinomycetota</taxon>
        <taxon>Actinomycetes</taxon>
        <taxon>Kitasatosporales</taxon>
        <taxon>Streptomycetaceae</taxon>
        <taxon>Streptacidiphilus</taxon>
    </lineage>
</organism>
<feature type="domain" description="N-acetyltransferase" evidence="1">
    <location>
        <begin position="7"/>
        <end position="169"/>
    </location>
</feature>
<protein>
    <submittedName>
        <fullName evidence="2">GNAT family N-acetyltransferase</fullName>
        <ecNumber evidence="2">2.3.-.-</ecNumber>
    </submittedName>
</protein>
<keyword evidence="2" id="KW-0012">Acyltransferase</keyword>
<dbReference type="EMBL" id="JBHSQJ010000019">
    <property type="protein sequence ID" value="MFC5906814.1"/>
    <property type="molecule type" value="Genomic_DNA"/>
</dbReference>